<comment type="subcellular location">
    <subcellularLocation>
        <location evidence="2 10 11">Nucleus</location>
    </subcellularLocation>
</comment>
<dbReference type="CTD" id="30407"/>
<dbReference type="InParanoid" id="A0A6J2WDP6"/>
<evidence type="ECO:0000256" key="7">
    <source>
        <dbReference type="ARBA" id="ARBA00023155"/>
    </source>
</evidence>
<dbReference type="CDD" id="cd00086">
    <property type="entry name" value="homeodomain"/>
    <property type="match status" value="1"/>
</dbReference>
<keyword evidence="7 10" id="KW-0371">Homeobox</keyword>
<dbReference type="Gene3D" id="1.10.10.60">
    <property type="entry name" value="Homeodomain-like"/>
    <property type="match status" value="1"/>
</dbReference>
<dbReference type="PANTHER" id="PTHR45804:SF3">
    <property type="entry name" value="HOMEOBOX PROTEIN HOX-A13"/>
    <property type="match status" value="1"/>
</dbReference>
<dbReference type="GO" id="GO:0000122">
    <property type="term" value="P:negative regulation of transcription by RNA polymerase II"/>
    <property type="evidence" value="ECO:0007669"/>
    <property type="project" value="UniProtKB-ARBA"/>
</dbReference>
<name>A0A6J2WDP6_CHACN</name>
<evidence type="ECO:0000256" key="1">
    <source>
        <dbReference type="ARBA" id="ARBA00003263"/>
    </source>
</evidence>
<dbReference type="PANTHER" id="PTHR45804">
    <property type="entry name" value="SEGMENTATION PROTEIN FUSHI TARAZU-LIKE PROTEIN"/>
    <property type="match status" value="1"/>
</dbReference>
<evidence type="ECO:0000256" key="10">
    <source>
        <dbReference type="PROSITE-ProRule" id="PRU00108"/>
    </source>
</evidence>
<reference evidence="14" key="1">
    <citation type="submission" date="2025-08" db="UniProtKB">
        <authorList>
            <consortium name="RefSeq"/>
        </authorList>
    </citation>
    <scope>IDENTIFICATION</scope>
</reference>
<keyword evidence="9 10" id="KW-0539">Nucleus</keyword>
<keyword evidence="5" id="KW-0805">Transcription regulation</keyword>
<dbReference type="InterPro" id="IPR022067">
    <property type="entry name" value="HoxA13_N"/>
</dbReference>
<comment type="function">
    <text evidence="1">Sequence-specific transcription factor which is part of a developmental regulatory system that provides cells with specific positional identities on the anterior-posterior axis.</text>
</comment>
<dbReference type="SUPFAM" id="SSF46689">
    <property type="entry name" value="Homeodomain-like"/>
    <property type="match status" value="1"/>
</dbReference>
<accession>A0A6J2WDP6</accession>
<dbReference type="GO" id="GO:0003677">
    <property type="term" value="F:DNA binding"/>
    <property type="evidence" value="ECO:0007669"/>
    <property type="project" value="UniProtKB-UniRule"/>
</dbReference>
<dbReference type="InterPro" id="IPR001356">
    <property type="entry name" value="HD"/>
</dbReference>
<evidence type="ECO:0000256" key="2">
    <source>
        <dbReference type="ARBA" id="ARBA00004123"/>
    </source>
</evidence>
<dbReference type="AlphaFoldDB" id="A0A6J2WDP6"/>
<evidence type="ECO:0000256" key="11">
    <source>
        <dbReference type="RuleBase" id="RU000682"/>
    </source>
</evidence>
<dbReference type="GO" id="GO:0033333">
    <property type="term" value="P:fin development"/>
    <property type="evidence" value="ECO:0007669"/>
    <property type="project" value="UniProtKB-ARBA"/>
</dbReference>
<dbReference type="PROSITE" id="PS50071">
    <property type="entry name" value="HOMEOBOX_2"/>
    <property type="match status" value="1"/>
</dbReference>
<evidence type="ECO:0000256" key="9">
    <source>
        <dbReference type="ARBA" id="ARBA00023242"/>
    </source>
</evidence>
<dbReference type="FunFam" id="1.10.10.60:FF:000084">
    <property type="entry name" value="Homeobox protein Hox-D13"/>
    <property type="match status" value="1"/>
</dbReference>
<keyword evidence="8" id="KW-0804">Transcription</keyword>
<dbReference type="InterPro" id="IPR009057">
    <property type="entry name" value="Homeodomain-like_sf"/>
</dbReference>
<keyword evidence="4" id="KW-0217">Developmental protein</keyword>
<evidence type="ECO:0000256" key="5">
    <source>
        <dbReference type="ARBA" id="ARBA00023015"/>
    </source>
</evidence>
<evidence type="ECO:0000313" key="14">
    <source>
        <dbReference type="RefSeq" id="XP_030642379.1"/>
    </source>
</evidence>
<dbReference type="Proteomes" id="UP000504632">
    <property type="component" value="Chromosome 10"/>
</dbReference>
<dbReference type="GO" id="GO:0005634">
    <property type="term" value="C:nucleus"/>
    <property type="evidence" value="ECO:0007669"/>
    <property type="project" value="UniProtKB-SubCell"/>
</dbReference>
<dbReference type="PROSITE" id="PS00027">
    <property type="entry name" value="HOMEOBOX_1"/>
    <property type="match status" value="1"/>
</dbReference>
<evidence type="ECO:0000256" key="6">
    <source>
        <dbReference type="ARBA" id="ARBA00023125"/>
    </source>
</evidence>
<sequence>MELEGVVGEIPSVHCRSFYPSAFGTQSSRSPSTTTVYSIPDRPGTLSPQSLNSFASLPNSANVSSSVAFGCNIGNRCYSYKIPQSPVFQQNILKQTANTPLSGHTTDKPMDMAGFTSNSLHCSDVQRRVKEFGVYQSYTGPYSRIPGYMDVPVVPRARAGDPRQEAVLPMECYQPWSWSSAWNGQQYCPKDQSQNSCIWKSPRTEDVARPDSSAIYRRGRKKRVPYTKLQLKELEREYSITKFITKEKRRRIASSTNLSEKQVTIWFQNRRVKDKKILSKSSKDFEPYH</sequence>
<evidence type="ECO:0000256" key="3">
    <source>
        <dbReference type="ARBA" id="ARBA00006317"/>
    </source>
</evidence>
<dbReference type="GO" id="GO:0000981">
    <property type="term" value="F:DNA-binding transcription factor activity, RNA polymerase II-specific"/>
    <property type="evidence" value="ECO:0007669"/>
    <property type="project" value="InterPro"/>
</dbReference>
<proteinExistence type="inferred from homology"/>
<gene>
    <name evidence="14" type="primary">hoxd13a</name>
</gene>
<comment type="similarity">
    <text evidence="3">Belongs to the Abd-B homeobox family.</text>
</comment>
<evidence type="ECO:0000256" key="8">
    <source>
        <dbReference type="ARBA" id="ARBA00023163"/>
    </source>
</evidence>
<evidence type="ECO:0000259" key="12">
    <source>
        <dbReference type="PROSITE" id="PS50071"/>
    </source>
</evidence>
<dbReference type="Pfam" id="PF00046">
    <property type="entry name" value="Homeodomain"/>
    <property type="match status" value="1"/>
</dbReference>
<protein>
    <submittedName>
        <fullName evidence="14">Homeobox protein Hox-D13a</fullName>
    </submittedName>
</protein>
<dbReference type="RefSeq" id="XP_030642379.1">
    <property type="nucleotide sequence ID" value="XM_030786519.1"/>
</dbReference>
<evidence type="ECO:0000256" key="4">
    <source>
        <dbReference type="ARBA" id="ARBA00022473"/>
    </source>
</evidence>
<dbReference type="GeneID" id="115822611"/>
<feature type="domain" description="Homeobox" evidence="12">
    <location>
        <begin position="217"/>
        <end position="277"/>
    </location>
</feature>
<feature type="DNA-binding region" description="Homeobox" evidence="10">
    <location>
        <begin position="219"/>
        <end position="278"/>
    </location>
</feature>
<dbReference type="Pfam" id="PF12284">
    <property type="entry name" value="HoxA13_N"/>
    <property type="match status" value="1"/>
</dbReference>
<organism evidence="13 14">
    <name type="scientific">Chanos chanos</name>
    <name type="common">Milkfish</name>
    <name type="synonym">Mugil chanos</name>
    <dbReference type="NCBI Taxonomy" id="29144"/>
    <lineage>
        <taxon>Eukaryota</taxon>
        <taxon>Metazoa</taxon>
        <taxon>Chordata</taxon>
        <taxon>Craniata</taxon>
        <taxon>Vertebrata</taxon>
        <taxon>Euteleostomi</taxon>
        <taxon>Actinopterygii</taxon>
        <taxon>Neopterygii</taxon>
        <taxon>Teleostei</taxon>
        <taxon>Ostariophysi</taxon>
        <taxon>Gonorynchiformes</taxon>
        <taxon>Chanidae</taxon>
        <taxon>Chanos</taxon>
    </lineage>
</organism>
<keyword evidence="13" id="KW-1185">Reference proteome</keyword>
<keyword evidence="6 10" id="KW-0238">DNA-binding</keyword>
<dbReference type="InterPro" id="IPR051003">
    <property type="entry name" value="AP_axis_regulatory_Homeobox"/>
</dbReference>
<dbReference type="InterPro" id="IPR017970">
    <property type="entry name" value="Homeobox_CS"/>
</dbReference>
<dbReference type="SMART" id="SM00389">
    <property type="entry name" value="HOX"/>
    <property type="match status" value="1"/>
</dbReference>
<dbReference type="OrthoDB" id="6159439at2759"/>
<evidence type="ECO:0000313" key="13">
    <source>
        <dbReference type="Proteomes" id="UP000504632"/>
    </source>
</evidence>